<reference evidence="2 3" key="1">
    <citation type="journal article" date="2022" name="Cell">
        <title>Repeat-based holocentromeres influence genome architecture and karyotype evolution.</title>
        <authorList>
            <person name="Hofstatter P.G."/>
            <person name="Thangavel G."/>
            <person name="Lux T."/>
            <person name="Neumann P."/>
            <person name="Vondrak T."/>
            <person name="Novak P."/>
            <person name="Zhang M."/>
            <person name="Costa L."/>
            <person name="Castellani M."/>
            <person name="Scott A."/>
            <person name="Toegelov H."/>
            <person name="Fuchs J."/>
            <person name="Mata-Sucre Y."/>
            <person name="Dias Y."/>
            <person name="Vanzela A.L.L."/>
            <person name="Huettel B."/>
            <person name="Almeida C.C.S."/>
            <person name="Simkova H."/>
            <person name="Souza G."/>
            <person name="Pedrosa-Harand A."/>
            <person name="Macas J."/>
            <person name="Mayer K.F.X."/>
            <person name="Houben A."/>
            <person name="Marques A."/>
        </authorList>
    </citation>
    <scope>NUCLEOTIDE SEQUENCE [LARGE SCALE GENOMIC DNA]</scope>
    <source>
        <strain evidence="2">RhyTen1mFocal</strain>
    </source>
</reference>
<dbReference type="Gene3D" id="2.40.160.200">
    <property type="entry name" value="LURP1-related"/>
    <property type="match status" value="1"/>
</dbReference>
<evidence type="ECO:0000313" key="3">
    <source>
        <dbReference type="Proteomes" id="UP001210211"/>
    </source>
</evidence>
<dbReference type="SUPFAM" id="SSF54518">
    <property type="entry name" value="Tubby C-terminal domain-like"/>
    <property type="match status" value="1"/>
</dbReference>
<proteinExistence type="inferred from homology"/>
<evidence type="ECO:0000313" key="2">
    <source>
        <dbReference type="EMBL" id="KAJ3704273.1"/>
    </source>
</evidence>
<dbReference type="PANTHER" id="PTHR31087">
    <property type="match status" value="1"/>
</dbReference>
<dbReference type="Pfam" id="PF04525">
    <property type="entry name" value="LOR"/>
    <property type="match status" value="1"/>
</dbReference>
<name>A0AAD5ZUN6_9POAL</name>
<gene>
    <name evidence="2" type="ORF">LUZ61_007978</name>
</gene>
<dbReference type="AlphaFoldDB" id="A0AAD5ZUN6"/>
<protein>
    <submittedName>
        <fullName evidence="2">Uncharacterized protein</fullName>
    </submittedName>
</protein>
<dbReference type="InterPro" id="IPR025659">
    <property type="entry name" value="Tubby-like_C"/>
</dbReference>
<dbReference type="Proteomes" id="UP001210211">
    <property type="component" value="Unassembled WGS sequence"/>
</dbReference>
<comment type="caution">
    <text evidence="2">The sequence shown here is derived from an EMBL/GenBank/DDBJ whole genome shotgun (WGS) entry which is preliminary data.</text>
</comment>
<organism evidence="2 3">
    <name type="scientific">Rhynchospora tenuis</name>
    <dbReference type="NCBI Taxonomy" id="198213"/>
    <lineage>
        <taxon>Eukaryota</taxon>
        <taxon>Viridiplantae</taxon>
        <taxon>Streptophyta</taxon>
        <taxon>Embryophyta</taxon>
        <taxon>Tracheophyta</taxon>
        <taxon>Spermatophyta</taxon>
        <taxon>Magnoliopsida</taxon>
        <taxon>Liliopsida</taxon>
        <taxon>Poales</taxon>
        <taxon>Cyperaceae</taxon>
        <taxon>Cyperoideae</taxon>
        <taxon>Rhynchosporeae</taxon>
        <taxon>Rhynchospora</taxon>
    </lineage>
</organism>
<dbReference type="InterPro" id="IPR007612">
    <property type="entry name" value="LOR"/>
</dbReference>
<keyword evidence="3" id="KW-1185">Reference proteome</keyword>
<evidence type="ECO:0000256" key="1">
    <source>
        <dbReference type="ARBA" id="ARBA00005437"/>
    </source>
</evidence>
<accession>A0AAD5ZUN6</accession>
<sequence>MNKMQVQQKESKCEAGSSIDKLANHAGKPRIFTVWRKSSMGFQGTDGFSVYDDSGRLAFRVDNYSRRQRYLTKEIVLMDGDGKALLCLRPRILSMHDRWNAYEVEECRNKQPNSKLFSMKRYSLLQNIDKKEVSITKLADNNKAKLVPSFRIEGCFEKGSCKIYSSEGEEVAQISRKTTGEASVLLGNDVFRLVIQPGFDCSQVMAFVIVMDRIR</sequence>
<dbReference type="PANTHER" id="PTHR31087:SF95">
    <property type="entry name" value="EXPRESSED PROTEIN"/>
    <property type="match status" value="1"/>
</dbReference>
<dbReference type="EMBL" id="JAMRDG010000001">
    <property type="protein sequence ID" value="KAJ3704273.1"/>
    <property type="molecule type" value="Genomic_DNA"/>
</dbReference>
<dbReference type="InterPro" id="IPR038595">
    <property type="entry name" value="LOR_sf"/>
</dbReference>
<comment type="similarity">
    <text evidence="1">Belongs to the LOR family.</text>
</comment>